<gene>
    <name evidence="2" type="ORF">AJ79_00683</name>
</gene>
<proteinExistence type="predicted"/>
<comment type="caution">
    <text evidence="2">The sequence shown here is derived from an EMBL/GenBank/DDBJ whole genome shotgun (WGS) entry which is preliminary data.</text>
</comment>
<organism evidence="2 3">
    <name type="scientific">Helicocarpus griseus UAMH5409</name>
    <dbReference type="NCBI Taxonomy" id="1447875"/>
    <lineage>
        <taxon>Eukaryota</taxon>
        <taxon>Fungi</taxon>
        <taxon>Dikarya</taxon>
        <taxon>Ascomycota</taxon>
        <taxon>Pezizomycotina</taxon>
        <taxon>Eurotiomycetes</taxon>
        <taxon>Eurotiomycetidae</taxon>
        <taxon>Onygenales</taxon>
        <taxon>Ajellomycetaceae</taxon>
        <taxon>Helicocarpus</taxon>
    </lineage>
</organism>
<accession>A0A2B7Y971</accession>
<sequence>MAKAAPSSTEPHIPFPSLMNGYYRWKPYPVRTILLCGSHKREHLYTAQLHMGLSGRSPLKFKPGVILYNGTSNNKPILAATGWKSGLASEFYMFDANSVVYMPPVEVSGDGEVGKKMVKEYMRATTRAPEDGYSGAKDGVAFQFSIEVGEARRRERFEWRKLRKEDGETDDAVQDAEARAGGFKLVRLYRREDDGPLGGGQDEPSAISASGGGGPELQTETVAVLAWTKGSSWFVHAFSLRLGNGQSNTETLGKRWALMAVITALRIWMLHSAGETSRGFIRTGEKLRGE</sequence>
<reference evidence="2 3" key="1">
    <citation type="submission" date="2017-10" db="EMBL/GenBank/DDBJ databases">
        <title>Comparative genomics in systemic dimorphic fungi from Ajellomycetaceae.</title>
        <authorList>
            <person name="Munoz J.F."/>
            <person name="Mcewen J.G."/>
            <person name="Clay O.K."/>
            <person name="Cuomo C.A."/>
        </authorList>
    </citation>
    <scope>NUCLEOTIDE SEQUENCE [LARGE SCALE GENOMIC DNA]</scope>
    <source>
        <strain evidence="2 3">UAMH5409</strain>
    </source>
</reference>
<feature type="region of interest" description="Disordered" evidence="1">
    <location>
        <begin position="194"/>
        <end position="215"/>
    </location>
</feature>
<dbReference type="Proteomes" id="UP000223968">
    <property type="component" value="Unassembled WGS sequence"/>
</dbReference>
<dbReference type="EMBL" id="PDNB01000006">
    <property type="protein sequence ID" value="PGH18056.1"/>
    <property type="molecule type" value="Genomic_DNA"/>
</dbReference>
<keyword evidence="3" id="KW-1185">Reference proteome</keyword>
<dbReference type="AlphaFoldDB" id="A0A2B7Y971"/>
<evidence type="ECO:0000313" key="3">
    <source>
        <dbReference type="Proteomes" id="UP000223968"/>
    </source>
</evidence>
<evidence type="ECO:0000256" key="1">
    <source>
        <dbReference type="SAM" id="MobiDB-lite"/>
    </source>
</evidence>
<evidence type="ECO:0000313" key="2">
    <source>
        <dbReference type="EMBL" id="PGH18056.1"/>
    </source>
</evidence>
<dbReference type="STRING" id="1447875.A0A2B7Y971"/>
<protein>
    <submittedName>
        <fullName evidence="2">Uncharacterized protein</fullName>
    </submittedName>
</protein>
<name>A0A2B7Y971_9EURO</name>
<dbReference type="OrthoDB" id="5073671at2759"/>